<dbReference type="PANTHER" id="PTHR33359">
    <property type="entry name" value="MOLYBDOPTERIN SYNTHASE SULFUR CARRIER SUBUNIT"/>
    <property type="match status" value="1"/>
</dbReference>
<comment type="similarity">
    <text evidence="2">Belongs to the MoaD family.</text>
</comment>
<name>A0ABW4QLB6_9BACL</name>
<dbReference type="Proteomes" id="UP001597273">
    <property type="component" value="Unassembled WGS sequence"/>
</dbReference>
<dbReference type="EMBL" id="JBHUFW010000011">
    <property type="protein sequence ID" value="MFD1864168.1"/>
    <property type="molecule type" value="Genomic_DNA"/>
</dbReference>
<dbReference type="NCBIfam" id="TIGR01682">
    <property type="entry name" value="moaD"/>
    <property type="match status" value="1"/>
</dbReference>
<evidence type="ECO:0000256" key="1">
    <source>
        <dbReference type="ARBA" id="ARBA00022741"/>
    </source>
</evidence>
<dbReference type="Gene3D" id="3.10.20.30">
    <property type="match status" value="1"/>
</dbReference>
<reference evidence="5" key="1">
    <citation type="journal article" date="2019" name="Int. J. Syst. Evol. Microbiol.">
        <title>The Global Catalogue of Microorganisms (GCM) 10K type strain sequencing project: providing services to taxonomists for standard genome sequencing and annotation.</title>
        <authorList>
            <consortium name="The Broad Institute Genomics Platform"/>
            <consortium name="The Broad Institute Genome Sequencing Center for Infectious Disease"/>
            <person name="Wu L."/>
            <person name="Ma J."/>
        </authorList>
    </citation>
    <scope>NUCLEOTIDE SEQUENCE [LARGE SCALE GENOMIC DNA]</scope>
    <source>
        <strain evidence="5">CGMCC 1.15475</strain>
    </source>
</reference>
<dbReference type="RefSeq" id="WP_204890549.1">
    <property type="nucleotide sequence ID" value="NZ_JBHUFW010000011.1"/>
</dbReference>
<dbReference type="PANTHER" id="PTHR33359:SF1">
    <property type="entry name" value="MOLYBDOPTERIN SYNTHASE SULFUR CARRIER SUBUNIT"/>
    <property type="match status" value="1"/>
</dbReference>
<gene>
    <name evidence="4" type="primary">moaD</name>
    <name evidence="4" type="ORF">ACFSDB_14750</name>
</gene>
<dbReference type="Pfam" id="PF02597">
    <property type="entry name" value="ThiS"/>
    <property type="match status" value="1"/>
</dbReference>
<dbReference type="InterPro" id="IPR016155">
    <property type="entry name" value="Mopterin_synth/thiamin_S_b"/>
</dbReference>
<dbReference type="InterPro" id="IPR044672">
    <property type="entry name" value="MOCS2A"/>
</dbReference>
<dbReference type="SUPFAM" id="SSF54285">
    <property type="entry name" value="MoaD/ThiS"/>
    <property type="match status" value="1"/>
</dbReference>
<dbReference type="InterPro" id="IPR003749">
    <property type="entry name" value="ThiS/MoaD-like"/>
</dbReference>
<accession>A0ABW4QLB6</accession>
<dbReference type="InterPro" id="IPR012675">
    <property type="entry name" value="Beta-grasp_dom_sf"/>
</dbReference>
<evidence type="ECO:0000313" key="5">
    <source>
        <dbReference type="Proteomes" id="UP001597273"/>
    </source>
</evidence>
<evidence type="ECO:0000256" key="2">
    <source>
        <dbReference type="ARBA" id="ARBA00024200"/>
    </source>
</evidence>
<dbReference type="CDD" id="cd00754">
    <property type="entry name" value="Ubl_MoaD"/>
    <property type="match status" value="1"/>
</dbReference>
<evidence type="ECO:0000313" key="4">
    <source>
        <dbReference type="EMBL" id="MFD1864168.1"/>
    </source>
</evidence>
<protein>
    <recommendedName>
        <fullName evidence="3">Molybdopterin synthase sulfur carrier subunit</fullName>
    </recommendedName>
</protein>
<proteinExistence type="inferred from homology"/>
<organism evidence="4 5">
    <name type="scientific">Planococcus chinensis</name>
    <dbReference type="NCBI Taxonomy" id="272917"/>
    <lineage>
        <taxon>Bacteria</taxon>
        <taxon>Bacillati</taxon>
        <taxon>Bacillota</taxon>
        <taxon>Bacilli</taxon>
        <taxon>Bacillales</taxon>
        <taxon>Caryophanaceae</taxon>
        <taxon>Planococcus</taxon>
    </lineage>
</organism>
<keyword evidence="1" id="KW-0547">Nucleotide-binding</keyword>
<comment type="caution">
    <text evidence="4">The sequence shown here is derived from an EMBL/GenBank/DDBJ whole genome shotgun (WGS) entry which is preliminary data.</text>
</comment>
<evidence type="ECO:0000256" key="3">
    <source>
        <dbReference type="ARBA" id="ARBA00024247"/>
    </source>
</evidence>
<sequence>MITVHYFAGVRELTGTAQEIVPYTGQTVEELQLQLLEKYPEMQGSAVQFAVNEEYALPGDALAAGDVIAVIPPVSGG</sequence>
<keyword evidence="5" id="KW-1185">Reference proteome</keyword>